<dbReference type="PANTHER" id="PTHR47019">
    <property type="entry name" value="LIPID II FLIPPASE MURJ"/>
    <property type="match status" value="1"/>
</dbReference>
<proteinExistence type="predicted"/>
<evidence type="ECO:0000256" key="7">
    <source>
        <dbReference type="ARBA" id="ARBA00023136"/>
    </source>
</evidence>
<dbReference type="PRINTS" id="PR01806">
    <property type="entry name" value="VIRFACTRMVIN"/>
</dbReference>
<dbReference type="GO" id="GO:0005886">
    <property type="term" value="C:plasma membrane"/>
    <property type="evidence" value="ECO:0007669"/>
    <property type="project" value="UniProtKB-SubCell"/>
</dbReference>
<feature type="transmembrane region" description="Helical" evidence="8">
    <location>
        <begin position="84"/>
        <end position="111"/>
    </location>
</feature>
<accession>A0A6J6VWD6</accession>
<organism evidence="9">
    <name type="scientific">freshwater metagenome</name>
    <dbReference type="NCBI Taxonomy" id="449393"/>
    <lineage>
        <taxon>unclassified sequences</taxon>
        <taxon>metagenomes</taxon>
        <taxon>ecological metagenomes</taxon>
    </lineage>
</organism>
<dbReference type="PANTHER" id="PTHR47019:SF1">
    <property type="entry name" value="LIPID II FLIPPASE MURJ"/>
    <property type="match status" value="1"/>
</dbReference>
<keyword evidence="2" id="KW-1003">Cell membrane</keyword>
<feature type="transmembrane region" description="Helical" evidence="8">
    <location>
        <begin position="197"/>
        <end position="221"/>
    </location>
</feature>
<feature type="transmembrane region" description="Helical" evidence="8">
    <location>
        <begin position="463"/>
        <end position="485"/>
    </location>
</feature>
<feature type="transmembrane region" description="Helical" evidence="8">
    <location>
        <begin position="12"/>
        <end position="40"/>
    </location>
</feature>
<evidence type="ECO:0000256" key="5">
    <source>
        <dbReference type="ARBA" id="ARBA00022984"/>
    </source>
</evidence>
<sequence>MSEKSVLRSSAIMALGTIVSRVTGLARSLLLVAALGTAILGDTFAVANTVPTVVYILVAGGALNAVFVPQIVREMKSKDGGNSYVSQLATATFTLLGIATLVGVIAAPLVVRLYAAKFGGSGLENEFELTVLFTRYCLPQILFLGLFTLLGQIANARGSFGPMMWAPVLNNIIVIGVLIGFMAVAPDAADGVISSSAKMLLGLGTTLGAIAQAAILIPVVAKTGVKLRPNFHWSSLGKSAHLAKWTMIFVLINQIGFIVIVNLATAASVRAKNSGIDVGVGFTPYQNAHFIFLLPHSIIAVSFVTALLPRISRFAAESRITEVRDDIEQTLLHLYSLIIPSAFAFLFLGSPIAHFIFAGSRTQDASQIGLILSGFALGLIPFCSSYVMLRGFYAFEDTKTPAGITMVMNIVTISCAILGYFLLPIRLITVGIAVSFGIGYLASSLWARHLLTKRIGSLSLKKDVITIAVISAIAFAPSLLVAPVLENLLNIESPNLLTSLVTLAVSGAIALPIYFGLGNRLGVAPIVFASDFIKKRIAKR</sequence>
<feature type="transmembrane region" description="Helical" evidence="8">
    <location>
        <begin position="497"/>
        <end position="517"/>
    </location>
</feature>
<keyword evidence="3 8" id="KW-0812">Transmembrane</keyword>
<dbReference type="NCBIfam" id="TIGR01695">
    <property type="entry name" value="murJ_mviN"/>
    <property type="match status" value="1"/>
</dbReference>
<evidence type="ECO:0000256" key="4">
    <source>
        <dbReference type="ARBA" id="ARBA00022960"/>
    </source>
</evidence>
<reference evidence="9" key="1">
    <citation type="submission" date="2020-05" db="EMBL/GenBank/DDBJ databases">
        <authorList>
            <person name="Chiriac C."/>
            <person name="Salcher M."/>
            <person name="Ghai R."/>
            <person name="Kavagutti S V."/>
        </authorList>
    </citation>
    <scope>NUCLEOTIDE SEQUENCE</scope>
</reference>
<dbReference type="GO" id="GO:0009252">
    <property type="term" value="P:peptidoglycan biosynthetic process"/>
    <property type="evidence" value="ECO:0007669"/>
    <property type="project" value="UniProtKB-KW"/>
</dbReference>
<dbReference type="InterPro" id="IPR051050">
    <property type="entry name" value="Lipid_II_flippase_MurJ/MviN"/>
</dbReference>
<comment type="subcellular location">
    <subcellularLocation>
        <location evidence="1">Cell membrane</location>
        <topology evidence="1">Multi-pass membrane protein</topology>
    </subcellularLocation>
</comment>
<dbReference type="GO" id="GO:0015648">
    <property type="term" value="F:lipid-linked peptidoglycan transporter activity"/>
    <property type="evidence" value="ECO:0007669"/>
    <property type="project" value="TreeGrafter"/>
</dbReference>
<protein>
    <submittedName>
        <fullName evidence="9">Unannotated protein</fullName>
    </submittedName>
</protein>
<dbReference type="AlphaFoldDB" id="A0A6J6VWD6"/>
<dbReference type="EMBL" id="CAFBOU010000003">
    <property type="protein sequence ID" value="CAB4983263.1"/>
    <property type="molecule type" value="Genomic_DNA"/>
</dbReference>
<dbReference type="CDD" id="cd13123">
    <property type="entry name" value="MATE_MurJ_like"/>
    <property type="match status" value="1"/>
</dbReference>
<feature type="transmembrane region" description="Helical" evidence="8">
    <location>
        <begin position="242"/>
        <end position="269"/>
    </location>
</feature>
<evidence type="ECO:0000256" key="1">
    <source>
        <dbReference type="ARBA" id="ARBA00004651"/>
    </source>
</evidence>
<dbReference type="EMBL" id="CAEZZY010000039">
    <property type="protein sequence ID" value="CAB4776921.1"/>
    <property type="molecule type" value="Genomic_DNA"/>
</dbReference>
<feature type="transmembrane region" description="Helical" evidence="8">
    <location>
        <begin position="131"/>
        <end position="151"/>
    </location>
</feature>
<keyword evidence="5" id="KW-0573">Peptidoglycan synthesis</keyword>
<evidence type="ECO:0000256" key="2">
    <source>
        <dbReference type="ARBA" id="ARBA00022475"/>
    </source>
</evidence>
<evidence type="ECO:0000313" key="10">
    <source>
        <dbReference type="EMBL" id="CAB4983263.1"/>
    </source>
</evidence>
<evidence type="ECO:0000313" key="9">
    <source>
        <dbReference type="EMBL" id="CAB4776921.1"/>
    </source>
</evidence>
<feature type="transmembrane region" description="Helical" evidence="8">
    <location>
        <begin position="332"/>
        <end position="356"/>
    </location>
</feature>
<keyword evidence="7 8" id="KW-0472">Membrane</keyword>
<evidence type="ECO:0000256" key="8">
    <source>
        <dbReference type="SAM" id="Phobius"/>
    </source>
</evidence>
<gene>
    <name evidence="9" type="ORF">UFOPK2928_00505</name>
    <name evidence="10" type="ORF">UFOPK4010_00098</name>
</gene>
<feature type="transmembrane region" description="Helical" evidence="8">
    <location>
        <begin position="401"/>
        <end position="422"/>
    </location>
</feature>
<name>A0A6J6VWD6_9ZZZZ</name>
<dbReference type="GO" id="GO:0034204">
    <property type="term" value="P:lipid translocation"/>
    <property type="evidence" value="ECO:0007669"/>
    <property type="project" value="TreeGrafter"/>
</dbReference>
<keyword evidence="6 8" id="KW-1133">Transmembrane helix</keyword>
<evidence type="ECO:0000256" key="3">
    <source>
        <dbReference type="ARBA" id="ARBA00022692"/>
    </source>
</evidence>
<keyword evidence="4" id="KW-0133">Cell shape</keyword>
<feature type="transmembrane region" description="Helical" evidence="8">
    <location>
        <begin position="163"/>
        <end position="185"/>
    </location>
</feature>
<evidence type="ECO:0000256" key="6">
    <source>
        <dbReference type="ARBA" id="ARBA00022989"/>
    </source>
</evidence>
<feature type="transmembrane region" description="Helical" evidence="8">
    <location>
        <begin position="368"/>
        <end position="389"/>
    </location>
</feature>
<dbReference type="GO" id="GO:0008360">
    <property type="term" value="P:regulation of cell shape"/>
    <property type="evidence" value="ECO:0007669"/>
    <property type="project" value="UniProtKB-KW"/>
</dbReference>
<dbReference type="InterPro" id="IPR004268">
    <property type="entry name" value="MurJ"/>
</dbReference>
<feature type="transmembrane region" description="Helical" evidence="8">
    <location>
        <begin position="52"/>
        <end position="72"/>
    </location>
</feature>
<dbReference type="Pfam" id="PF03023">
    <property type="entry name" value="MurJ"/>
    <property type="match status" value="1"/>
</dbReference>
<feature type="transmembrane region" description="Helical" evidence="8">
    <location>
        <begin position="289"/>
        <end position="311"/>
    </location>
</feature>
<feature type="transmembrane region" description="Helical" evidence="8">
    <location>
        <begin position="428"/>
        <end position="451"/>
    </location>
</feature>